<feature type="compositionally biased region" description="Pro residues" evidence="1">
    <location>
        <begin position="290"/>
        <end position="302"/>
    </location>
</feature>
<feature type="region of interest" description="Disordered" evidence="1">
    <location>
        <begin position="582"/>
        <end position="619"/>
    </location>
</feature>
<evidence type="ECO:0000313" key="4">
    <source>
        <dbReference type="Proteomes" id="UP000593567"/>
    </source>
</evidence>
<dbReference type="PANTHER" id="PTHR36493">
    <property type="entry name" value="NEUROBLAST DIFFERENTIATION-ASSOCIATED PROTEIN AHNAK-LIKE PROTEIN"/>
    <property type="match status" value="1"/>
</dbReference>
<keyword evidence="2" id="KW-1133">Transmembrane helix</keyword>
<feature type="transmembrane region" description="Helical" evidence="2">
    <location>
        <begin position="12"/>
        <end position="30"/>
    </location>
</feature>
<proteinExistence type="predicted"/>
<keyword evidence="2" id="KW-0472">Membrane</keyword>
<feature type="compositionally biased region" description="Polar residues" evidence="1">
    <location>
        <begin position="463"/>
        <end position="473"/>
    </location>
</feature>
<feature type="compositionally biased region" description="Polar residues" evidence="1">
    <location>
        <begin position="723"/>
        <end position="732"/>
    </location>
</feature>
<feature type="compositionally biased region" description="Basic and acidic residues" evidence="1">
    <location>
        <begin position="583"/>
        <end position="592"/>
    </location>
</feature>
<feature type="compositionally biased region" description="Polar residues" evidence="1">
    <location>
        <begin position="1450"/>
        <end position="1465"/>
    </location>
</feature>
<feature type="region of interest" description="Disordered" evidence="1">
    <location>
        <begin position="1090"/>
        <end position="1110"/>
    </location>
</feature>
<gene>
    <name evidence="3" type="ORF">EB796_014657</name>
</gene>
<feature type="compositionally biased region" description="Low complexity" evidence="1">
    <location>
        <begin position="221"/>
        <end position="266"/>
    </location>
</feature>
<comment type="caution">
    <text evidence="3">The sequence shown here is derived from an EMBL/GenBank/DDBJ whole genome shotgun (WGS) entry which is preliminary data.</text>
</comment>
<feature type="compositionally biased region" description="Basic and acidic residues" evidence="1">
    <location>
        <begin position="786"/>
        <end position="797"/>
    </location>
</feature>
<accession>A0A7J7JN40</accession>
<feature type="compositionally biased region" description="Low complexity" evidence="1">
    <location>
        <begin position="1412"/>
        <end position="1427"/>
    </location>
</feature>
<dbReference type="EMBL" id="VXIV02002158">
    <property type="protein sequence ID" value="KAF6027041.1"/>
    <property type="molecule type" value="Genomic_DNA"/>
</dbReference>
<feature type="region of interest" description="Disordered" evidence="1">
    <location>
        <begin position="108"/>
        <end position="153"/>
    </location>
</feature>
<feature type="compositionally biased region" description="Low complexity" evidence="1">
    <location>
        <begin position="124"/>
        <end position="149"/>
    </location>
</feature>
<feature type="region of interest" description="Disordered" evidence="1">
    <location>
        <begin position="1290"/>
        <end position="1432"/>
    </location>
</feature>
<feature type="compositionally biased region" description="Low complexity" evidence="1">
    <location>
        <begin position="348"/>
        <end position="372"/>
    </location>
</feature>
<feature type="region of interest" description="Disordered" evidence="1">
    <location>
        <begin position="206"/>
        <end position="477"/>
    </location>
</feature>
<feature type="region of interest" description="Disordered" evidence="1">
    <location>
        <begin position="513"/>
        <end position="543"/>
    </location>
</feature>
<feature type="compositionally biased region" description="Basic and acidic residues" evidence="1">
    <location>
        <begin position="267"/>
        <end position="279"/>
    </location>
</feature>
<feature type="region of interest" description="Disordered" evidence="1">
    <location>
        <begin position="715"/>
        <end position="756"/>
    </location>
</feature>
<name>A0A7J7JN40_BUGNE</name>
<sequence length="1788" mass="193041">MVQVMSAGDATVITLVCILVVAVPIILYIVCKLCCGCLNVWADHKSRRRHRSESLSTIKSSKASTTYVEEKLALVEGHSRLFREAGVRLDDYPFIADYVPAGVISTRDSASPASTSYEHNTTLDMSPHSSDPTSPDDSSNVSPHSPVVHFLPSRQGSLEGDTVIFIEDGEDVPLLPDSSTRETAPLLTTQPDSVLIDMQYLPSTNETSTLNYSDSVPLHDSVPLPNSPSVPLQDSSSVPLQDSSSVPLQDSSSVPLQDSSSVPLLDSHSDRLCKFHSDWPDPSGDDQSPIPSPDSGPSPDSPAPVESSQHPLVVLVDPQTVDLAEQPSFHEDYSNSATLCRDDLALPSTRSSSTSESSSDSSSSSVQSTSTSNNCSPNHSPIPVVVSADDSIPVLVDQRDLPTQNKPTSDEEDKAGFSSNLPPPRSSNLLQVQPPELTIKCDPPNMASSANRGDFSGDETDHSTVTSSSNNCSPALPISPVAAPIAEVSTEVPLIEKVEDQWLLEKSVPALQPNVDDSHFVPPTQQANSGKEPPTKQNIPEVPSAAGLTPLLQEELIPESPLVEKPCSKFTVEEPHINLPVVEVERKSEEQKNSLTGVEPDKALAGGEPSEVLSEDEPEEHVLVADPVKKLAVSKPGAELLEAESEIKLPIGKPNVSELEPEEILSEQKPNELLSGLPEVELGDDLAVAELDINVLEVKPEIELPVEKAEVMLSKDEPGEIPLNSTLNNMSSERNEKMDGVLSRVESNEELSGMERDVILSDEIAIDESREELDVAEPDADVFQVEPEREVPLEKPDVVLPKAEPDNLPLEFNSDSVSLEEESNEGVSQVKANAELSVLEPNIVPVEMSVPPEHLSTLPEEVQVSPEEVSVLPVLSEEVSVPPEEVPVLSEEVPVLSEEVPVLSEEVPVLPEEVPVSPEEVPVLSEEVSVLSKEVPVLPEEVSVPPEEVPALPEEVPALSEEVPVLSEEVPVLSEEVPVLSEEVSVPPEEVPVLSEEVPVLSEEVPVLPEEVPVSPEEVPVLAEEVSVLSKRVPVLPEEVPVSPEEVSVPPEEVPVLSEEVPVLSEEVSVLPEEVPVLSKEVPVLPEEVSVPPEEVSVPPEEVPALPEEVPALSEEVPVLSEEVPVLSEEMPVLSEEVSVPPEEVPVLSEEVPVLSEEVPVSPEEVSVLSEELPVLSVEMPISPEEVPFEVVPGKTQPVMEPLAEVIEGAPDTQTFMEDSGTDQLRKSGNTDPLGEELFSCPSSVEAETSDGFAAQMPEEPVAQQPVAEEVSAEKPLVHDYQVEHVALEVGPVRQLPKEQQPKLTAFQYGPGDSSVSSAEYPADNLKSDEDGERSDRDIEPLIEMQHSQDCFVDLHLQGRAGDQTYPSQPSVDISSSEAEDAQCLLSSPVNAPLRDPSSVNEASPKDAGTDSLPKQSPELPLLSEPLTDQPFEVESLKPLEVMADFPPQFEQSPPQNLVPDQSMNYPEKPQLKECSEDLEHNLPDQSNPPLEIDSELAIQSDVPDDSEASIKSIENQNKLTNEQAACAPAAEHVLPKPDRQLSNKLADVSDDLRADVSVTKPQRTCPECRKAVISYQIHPVYAIRALYADLDSKQPQVTHRTQTAKCSNSSAEISAFNCQSEIRKGQQAKKWKLDGSIWTPYSDESAGSLLSTPFNTTSAGDGHRAGTSIGGTTLNDIANLDPTALGNTSMETISNGFKLLVSCARQKLRGFERQLAVASGFVQRNQVANRSMSESLDQLQNSVTNSRNRSSQLLQESRAMVNGAESQNFEAGIESSETSFEIDVEFQ</sequence>
<organism evidence="3 4">
    <name type="scientific">Bugula neritina</name>
    <name type="common">Brown bryozoan</name>
    <name type="synonym">Sertularia neritina</name>
    <dbReference type="NCBI Taxonomy" id="10212"/>
    <lineage>
        <taxon>Eukaryota</taxon>
        <taxon>Metazoa</taxon>
        <taxon>Spiralia</taxon>
        <taxon>Lophotrochozoa</taxon>
        <taxon>Bryozoa</taxon>
        <taxon>Gymnolaemata</taxon>
        <taxon>Cheilostomatida</taxon>
        <taxon>Flustrina</taxon>
        <taxon>Buguloidea</taxon>
        <taxon>Bugulidae</taxon>
        <taxon>Bugula</taxon>
    </lineage>
</organism>
<feature type="compositionally biased region" description="Low complexity" evidence="1">
    <location>
        <begin position="280"/>
        <end position="289"/>
    </location>
</feature>
<feature type="region of interest" description="Disordered" evidence="1">
    <location>
        <begin position="786"/>
        <end position="826"/>
    </location>
</feature>
<feature type="compositionally biased region" description="Polar residues" evidence="1">
    <location>
        <begin position="108"/>
        <end position="123"/>
    </location>
</feature>
<feature type="region of interest" description="Disordered" evidence="1">
    <location>
        <begin position="1447"/>
        <end position="1469"/>
    </location>
</feature>
<evidence type="ECO:0000313" key="3">
    <source>
        <dbReference type="EMBL" id="KAF6027041.1"/>
    </source>
</evidence>
<dbReference type="Proteomes" id="UP000593567">
    <property type="component" value="Unassembled WGS sequence"/>
</dbReference>
<feature type="compositionally biased region" description="Polar residues" evidence="1">
    <location>
        <begin position="1365"/>
        <end position="1377"/>
    </location>
</feature>
<evidence type="ECO:0000256" key="2">
    <source>
        <dbReference type="SAM" id="Phobius"/>
    </source>
</evidence>
<feature type="region of interest" description="Disordered" evidence="1">
    <location>
        <begin position="1214"/>
        <end position="1276"/>
    </location>
</feature>
<reference evidence="3" key="1">
    <citation type="submission" date="2020-06" db="EMBL/GenBank/DDBJ databases">
        <title>Draft genome of Bugula neritina, a colonial animal packing powerful symbionts and potential medicines.</title>
        <authorList>
            <person name="Rayko M."/>
        </authorList>
    </citation>
    <scope>NUCLEOTIDE SEQUENCE [LARGE SCALE GENOMIC DNA]</scope>
    <source>
        <strain evidence="3">Kwan_BN1</strain>
    </source>
</reference>
<evidence type="ECO:0000256" key="1">
    <source>
        <dbReference type="SAM" id="MobiDB-lite"/>
    </source>
</evidence>
<protein>
    <submittedName>
        <fullName evidence="3">Uncharacterized protein</fullName>
    </submittedName>
</protein>
<dbReference type="PANTHER" id="PTHR36493:SF3">
    <property type="entry name" value="CHITIN-BINDING TYPE-4 DOMAIN-CONTAINING PROTEIN"/>
    <property type="match status" value="1"/>
</dbReference>
<keyword evidence="2" id="KW-0812">Transmembrane</keyword>
<keyword evidence="4" id="KW-1185">Reference proteome</keyword>
<feature type="compositionally biased region" description="Basic and acidic residues" evidence="1">
    <location>
        <begin position="1326"/>
        <end position="1340"/>
    </location>
</feature>